<dbReference type="InterPro" id="IPR046335">
    <property type="entry name" value="LacI/GalR-like_sensor"/>
</dbReference>
<evidence type="ECO:0000256" key="2">
    <source>
        <dbReference type="ARBA" id="ARBA00023015"/>
    </source>
</evidence>
<dbReference type="CDD" id="cd01392">
    <property type="entry name" value="HTH_LacI"/>
    <property type="match status" value="1"/>
</dbReference>
<evidence type="ECO:0000313" key="6">
    <source>
        <dbReference type="EMBL" id="MFC4396911.1"/>
    </source>
</evidence>
<organism evidence="6 7">
    <name type="scientific">Arthrobacter sedimenti</name>
    <dbReference type="NCBI Taxonomy" id="2694931"/>
    <lineage>
        <taxon>Bacteria</taxon>
        <taxon>Bacillati</taxon>
        <taxon>Actinomycetota</taxon>
        <taxon>Actinomycetes</taxon>
        <taxon>Micrococcales</taxon>
        <taxon>Micrococcaceae</taxon>
        <taxon>Arthrobacter</taxon>
    </lineage>
</organism>
<evidence type="ECO:0000259" key="5">
    <source>
        <dbReference type="PROSITE" id="PS50932"/>
    </source>
</evidence>
<dbReference type="RefSeq" id="WP_376977924.1">
    <property type="nucleotide sequence ID" value="NZ_JBHSDQ010000004.1"/>
</dbReference>
<dbReference type="GO" id="GO:0003677">
    <property type="term" value="F:DNA binding"/>
    <property type="evidence" value="ECO:0007669"/>
    <property type="project" value="UniProtKB-KW"/>
</dbReference>
<evidence type="ECO:0000256" key="4">
    <source>
        <dbReference type="ARBA" id="ARBA00023163"/>
    </source>
</evidence>
<keyword evidence="7" id="KW-1185">Reference proteome</keyword>
<dbReference type="SMART" id="SM00354">
    <property type="entry name" value="HTH_LACI"/>
    <property type="match status" value="1"/>
</dbReference>
<evidence type="ECO:0000313" key="7">
    <source>
        <dbReference type="Proteomes" id="UP001595778"/>
    </source>
</evidence>
<dbReference type="PANTHER" id="PTHR30146">
    <property type="entry name" value="LACI-RELATED TRANSCRIPTIONAL REPRESSOR"/>
    <property type="match status" value="1"/>
</dbReference>
<dbReference type="CDD" id="cd06288">
    <property type="entry name" value="PBP1_sucrose_transcription_regulator"/>
    <property type="match status" value="1"/>
</dbReference>
<dbReference type="PROSITE" id="PS50932">
    <property type="entry name" value="HTH_LACI_2"/>
    <property type="match status" value="1"/>
</dbReference>
<comment type="caution">
    <text evidence="6">The sequence shown here is derived from an EMBL/GenBank/DDBJ whole genome shotgun (WGS) entry which is preliminary data.</text>
</comment>
<dbReference type="SUPFAM" id="SSF47413">
    <property type="entry name" value="lambda repressor-like DNA-binding domains"/>
    <property type="match status" value="1"/>
</dbReference>
<evidence type="ECO:0000256" key="1">
    <source>
        <dbReference type="ARBA" id="ARBA00022491"/>
    </source>
</evidence>
<accession>A0ABV8WNZ1</accession>
<name>A0ABV8WNZ1_9MICC</name>
<feature type="domain" description="HTH lacI-type" evidence="5">
    <location>
        <begin position="6"/>
        <end position="62"/>
    </location>
</feature>
<gene>
    <name evidence="6" type="ORF">ACFO0G_12490</name>
</gene>
<dbReference type="InterPro" id="IPR010982">
    <property type="entry name" value="Lambda_DNA-bd_dom_sf"/>
</dbReference>
<dbReference type="Pfam" id="PF13377">
    <property type="entry name" value="Peripla_BP_3"/>
    <property type="match status" value="1"/>
</dbReference>
<dbReference type="PANTHER" id="PTHR30146:SF148">
    <property type="entry name" value="HTH-TYPE TRANSCRIPTIONAL REPRESSOR PURR-RELATED"/>
    <property type="match status" value="1"/>
</dbReference>
<dbReference type="Gene3D" id="1.10.260.40">
    <property type="entry name" value="lambda repressor-like DNA-binding domains"/>
    <property type="match status" value="1"/>
</dbReference>
<dbReference type="Proteomes" id="UP001595778">
    <property type="component" value="Unassembled WGS sequence"/>
</dbReference>
<protein>
    <submittedName>
        <fullName evidence="6">LacI family DNA-binding transcriptional regulator</fullName>
    </submittedName>
</protein>
<reference evidence="7" key="1">
    <citation type="journal article" date="2019" name="Int. J. Syst. Evol. Microbiol.">
        <title>The Global Catalogue of Microorganisms (GCM) 10K type strain sequencing project: providing services to taxonomists for standard genome sequencing and annotation.</title>
        <authorList>
            <consortium name="The Broad Institute Genomics Platform"/>
            <consortium name="The Broad Institute Genome Sequencing Center for Infectious Disease"/>
            <person name="Wu L."/>
            <person name="Ma J."/>
        </authorList>
    </citation>
    <scope>NUCLEOTIDE SEQUENCE [LARGE SCALE GENOMIC DNA]</scope>
    <source>
        <strain evidence="7">PJ61</strain>
    </source>
</reference>
<dbReference type="Pfam" id="PF00356">
    <property type="entry name" value="LacI"/>
    <property type="match status" value="1"/>
</dbReference>
<dbReference type="InterPro" id="IPR000843">
    <property type="entry name" value="HTH_LacI"/>
</dbReference>
<sequence length="347" mass="36699">MAKRKATALDVAKRAGVSRSAVSLVLNGRAQGNVTAERQERVLRAAAELDYTPNSVALSLRNQQTSTIGVITDDIVTSPFAGRLISGASRTALTRGYMLFVIDSEHDVSRESTAAQQLVHRQVDGIMYATGSLREVTTPTTMRTLPAILANCTDAASPFRSVIPAEVDGGRAAAQLLIDLGHRRITLLTGTLSSPAAPQREQGYREAMEAAGLGREQQRVHPTGWDIDDGYRAASAVLGGEDRPTAIICSNDRVATGVLLFAASAGLRVPQDLSVVGYDDQQHVAANLVPALTTVALPHAEIGETAMSMLLDEVEGKAPEAEKDEGEIILVPCRVITRASTGAPPSS</sequence>
<keyword evidence="1" id="KW-0678">Repressor</keyword>
<proteinExistence type="predicted"/>
<keyword evidence="2" id="KW-0805">Transcription regulation</keyword>
<dbReference type="EMBL" id="JBHSDQ010000004">
    <property type="protein sequence ID" value="MFC4396911.1"/>
    <property type="molecule type" value="Genomic_DNA"/>
</dbReference>
<keyword evidence="4" id="KW-0804">Transcription</keyword>
<dbReference type="Gene3D" id="3.40.50.2300">
    <property type="match status" value="2"/>
</dbReference>
<dbReference type="InterPro" id="IPR028082">
    <property type="entry name" value="Peripla_BP_I"/>
</dbReference>
<keyword evidence="3 6" id="KW-0238">DNA-binding</keyword>
<evidence type="ECO:0000256" key="3">
    <source>
        <dbReference type="ARBA" id="ARBA00023125"/>
    </source>
</evidence>
<dbReference type="SUPFAM" id="SSF53822">
    <property type="entry name" value="Periplasmic binding protein-like I"/>
    <property type="match status" value="1"/>
</dbReference>